<dbReference type="SUPFAM" id="SSF47413">
    <property type="entry name" value="lambda repressor-like DNA-binding domains"/>
    <property type="match status" value="1"/>
</dbReference>
<dbReference type="Gene3D" id="1.10.260.40">
    <property type="entry name" value="lambda repressor-like DNA-binding domains"/>
    <property type="match status" value="1"/>
</dbReference>
<keyword evidence="1" id="KW-0238">DNA-binding</keyword>
<dbReference type="EMBL" id="MAPZ01000019">
    <property type="protein sequence ID" value="OBY10613.1"/>
    <property type="molecule type" value="Genomic_DNA"/>
</dbReference>
<proteinExistence type="predicted"/>
<sequence>MDLRIGSVIQRLRKLKGLTQEQLADSIGVSKAAVSKWESGSTYPDITLLSPIARLLGTTVDGLLEFEENLSKNEIDEILMKCSNKFTTSGYFQAYEYSEKYLKKYPNCLKLKLQMTGLYFIYMSSLNSECDMNRFMDRIIEMLKEVSKSEDNVLKDNALISLSSYYIMLEKYDEALAVVNKLPESSTDRKVFTATIYYYNGDIDEAKGIYQQLLLESIQNCGINLLSLARIAEKEGNLDKGIKILETNMNISKLFNVSNNGAGTYIEIAEMYARNGMEESAIDELEKYELFVIDSLGENKENLSDNIYFDTIKVEKKLVTNEYMKDSINLLFEGNESFDAIKDNIRFKELIKRIKELN</sequence>
<evidence type="ECO:0000313" key="4">
    <source>
        <dbReference type="Proteomes" id="UP000092714"/>
    </source>
</evidence>
<dbReference type="SUPFAM" id="SSF48452">
    <property type="entry name" value="TPR-like"/>
    <property type="match status" value="1"/>
</dbReference>
<reference evidence="3 4" key="1">
    <citation type="submission" date="2016-06" db="EMBL/GenBank/DDBJ databases">
        <authorList>
            <person name="Kjaerup R.B."/>
            <person name="Dalgaard T.S."/>
            <person name="Juul-Madsen H.R."/>
        </authorList>
    </citation>
    <scope>NUCLEOTIDE SEQUENCE [LARGE SCALE GENOMIC DNA]</scope>
    <source>
        <strain evidence="3 4">373-A1</strain>
    </source>
</reference>
<dbReference type="CDD" id="cd00093">
    <property type="entry name" value="HTH_XRE"/>
    <property type="match status" value="1"/>
</dbReference>
<dbReference type="Pfam" id="PF01381">
    <property type="entry name" value="HTH_3"/>
    <property type="match status" value="1"/>
</dbReference>
<dbReference type="RefSeq" id="WP_065254501.1">
    <property type="nucleotide sequence ID" value="NZ_JAQLCW010000002.1"/>
</dbReference>
<dbReference type="InterPro" id="IPR001387">
    <property type="entry name" value="Cro/C1-type_HTH"/>
</dbReference>
<dbReference type="Proteomes" id="UP000092714">
    <property type="component" value="Unassembled WGS sequence"/>
</dbReference>
<dbReference type="AlphaFoldDB" id="A0A1B8RP53"/>
<dbReference type="OrthoDB" id="9812495at2"/>
<comment type="caution">
    <text evidence="3">The sequence shown here is derived from an EMBL/GenBank/DDBJ whole genome shotgun (WGS) entry which is preliminary data.</text>
</comment>
<dbReference type="GO" id="GO:0003677">
    <property type="term" value="F:DNA binding"/>
    <property type="evidence" value="ECO:0007669"/>
    <property type="project" value="UniProtKB-KW"/>
</dbReference>
<dbReference type="InterPro" id="IPR011990">
    <property type="entry name" value="TPR-like_helical_dom_sf"/>
</dbReference>
<gene>
    <name evidence="3" type="ORF">CP373A1_08880</name>
</gene>
<dbReference type="Gene3D" id="1.25.40.10">
    <property type="entry name" value="Tetratricopeptide repeat domain"/>
    <property type="match status" value="1"/>
</dbReference>
<keyword evidence="4" id="KW-1185">Reference proteome</keyword>
<dbReference type="PANTHER" id="PTHR46558:SF11">
    <property type="entry name" value="HTH-TYPE TRANSCRIPTIONAL REGULATOR XRE"/>
    <property type="match status" value="1"/>
</dbReference>
<organism evidence="3 4">
    <name type="scientific">Clostridium paraputrificum</name>
    <dbReference type="NCBI Taxonomy" id="29363"/>
    <lineage>
        <taxon>Bacteria</taxon>
        <taxon>Bacillati</taxon>
        <taxon>Bacillota</taxon>
        <taxon>Clostridia</taxon>
        <taxon>Eubacteriales</taxon>
        <taxon>Clostridiaceae</taxon>
        <taxon>Clostridium</taxon>
    </lineage>
</organism>
<name>A0A1B8RP53_9CLOT</name>
<dbReference type="PANTHER" id="PTHR46558">
    <property type="entry name" value="TRACRIPTIONAL REGULATORY PROTEIN-RELATED-RELATED"/>
    <property type="match status" value="1"/>
</dbReference>
<dbReference type="PROSITE" id="PS50943">
    <property type="entry name" value="HTH_CROC1"/>
    <property type="match status" value="1"/>
</dbReference>
<protein>
    <recommendedName>
        <fullName evidence="2">HTH cro/C1-type domain-containing protein</fullName>
    </recommendedName>
</protein>
<evidence type="ECO:0000259" key="2">
    <source>
        <dbReference type="PROSITE" id="PS50943"/>
    </source>
</evidence>
<evidence type="ECO:0000256" key="1">
    <source>
        <dbReference type="ARBA" id="ARBA00023125"/>
    </source>
</evidence>
<evidence type="ECO:0000313" key="3">
    <source>
        <dbReference type="EMBL" id="OBY10613.1"/>
    </source>
</evidence>
<feature type="domain" description="HTH cro/C1-type" evidence="2">
    <location>
        <begin position="9"/>
        <end position="63"/>
    </location>
</feature>
<accession>A0A1B8RP53</accession>
<dbReference type="eggNOG" id="COG1476">
    <property type="taxonomic scope" value="Bacteria"/>
</dbReference>
<dbReference type="InterPro" id="IPR010982">
    <property type="entry name" value="Lambda_DNA-bd_dom_sf"/>
</dbReference>
<dbReference type="SMART" id="SM00530">
    <property type="entry name" value="HTH_XRE"/>
    <property type="match status" value="1"/>
</dbReference>